<feature type="compositionally biased region" description="Basic residues" evidence="1">
    <location>
        <begin position="26"/>
        <end position="35"/>
    </location>
</feature>
<dbReference type="EMBL" id="BSTX01000005">
    <property type="protein sequence ID" value="GLZ81309.1"/>
    <property type="molecule type" value="Genomic_DNA"/>
</dbReference>
<organism evidence="2 3">
    <name type="scientific">Actinorhabdospora filicis</name>
    <dbReference type="NCBI Taxonomy" id="1785913"/>
    <lineage>
        <taxon>Bacteria</taxon>
        <taxon>Bacillati</taxon>
        <taxon>Actinomycetota</taxon>
        <taxon>Actinomycetes</taxon>
        <taxon>Micromonosporales</taxon>
        <taxon>Micromonosporaceae</taxon>
        <taxon>Actinorhabdospora</taxon>
    </lineage>
</organism>
<dbReference type="Proteomes" id="UP001165079">
    <property type="component" value="Unassembled WGS sequence"/>
</dbReference>
<sequence>MARRRFRPIAEGREIRLSPLAFRLAGRPKRNRNRNRIPPPAPLSRLFTRPRAHPPARPN</sequence>
<evidence type="ECO:0000256" key="1">
    <source>
        <dbReference type="SAM" id="MobiDB-lite"/>
    </source>
</evidence>
<accession>A0A9W6SST0</accession>
<proteinExistence type="predicted"/>
<feature type="region of interest" description="Disordered" evidence="1">
    <location>
        <begin position="26"/>
        <end position="59"/>
    </location>
</feature>
<keyword evidence="3" id="KW-1185">Reference proteome</keyword>
<evidence type="ECO:0000313" key="3">
    <source>
        <dbReference type="Proteomes" id="UP001165079"/>
    </source>
</evidence>
<comment type="caution">
    <text evidence="2">The sequence shown here is derived from an EMBL/GenBank/DDBJ whole genome shotgun (WGS) entry which is preliminary data.</text>
</comment>
<evidence type="ECO:0000313" key="2">
    <source>
        <dbReference type="EMBL" id="GLZ81309.1"/>
    </source>
</evidence>
<feature type="compositionally biased region" description="Basic residues" evidence="1">
    <location>
        <begin position="48"/>
        <end position="59"/>
    </location>
</feature>
<dbReference type="AlphaFoldDB" id="A0A9W6SST0"/>
<name>A0A9W6SST0_9ACTN</name>
<protein>
    <submittedName>
        <fullName evidence="2">Uncharacterized protein</fullName>
    </submittedName>
</protein>
<reference evidence="2" key="1">
    <citation type="submission" date="2023-03" db="EMBL/GenBank/DDBJ databases">
        <title>Actinorhabdospora filicis NBRC 111898.</title>
        <authorList>
            <person name="Ichikawa N."/>
            <person name="Sato H."/>
            <person name="Tonouchi N."/>
        </authorList>
    </citation>
    <scope>NUCLEOTIDE SEQUENCE</scope>
    <source>
        <strain evidence="2">NBRC 111898</strain>
    </source>
</reference>
<gene>
    <name evidence="2" type="ORF">Afil01_61160</name>
</gene>